<feature type="compositionally biased region" description="Basic and acidic residues" evidence="1">
    <location>
        <begin position="1"/>
        <end position="20"/>
    </location>
</feature>
<dbReference type="GO" id="GO:0008233">
    <property type="term" value="F:peptidase activity"/>
    <property type="evidence" value="ECO:0007669"/>
    <property type="project" value="InterPro"/>
</dbReference>
<reference evidence="3 4" key="1">
    <citation type="submission" date="2017-07" db="EMBL/GenBank/DDBJ databases">
        <title>Fictibacillus sp. nov. GDSW-R2A3 Genome sequencing and assembly.</title>
        <authorList>
            <person name="Mayilraj S."/>
        </authorList>
    </citation>
    <scope>NUCLEOTIDE SEQUENCE [LARGE SCALE GENOMIC DNA]</scope>
    <source>
        <strain evidence="3 4">GDSW-R2A3</strain>
    </source>
</reference>
<name>A0A235FEL3_9BACL</name>
<evidence type="ECO:0000256" key="1">
    <source>
        <dbReference type="SAM" id="MobiDB-lite"/>
    </source>
</evidence>
<dbReference type="AlphaFoldDB" id="A0A235FEL3"/>
<dbReference type="Gene3D" id="3.30.1380.10">
    <property type="match status" value="1"/>
</dbReference>
<evidence type="ECO:0000313" key="4">
    <source>
        <dbReference type="Proteomes" id="UP000215059"/>
    </source>
</evidence>
<evidence type="ECO:0000313" key="3">
    <source>
        <dbReference type="EMBL" id="OYD59830.1"/>
    </source>
</evidence>
<feature type="compositionally biased region" description="Basic and acidic residues" evidence="1">
    <location>
        <begin position="47"/>
        <end position="58"/>
    </location>
</feature>
<comment type="caution">
    <text evidence="3">The sequence shown here is derived from an EMBL/GenBank/DDBJ whole genome shotgun (WGS) entry which is preliminary data.</text>
</comment>
<dbReference type="InterPro" id="IPR009045">
    <property type="entry name" value="Zn_M74/Hedgehog-like"/>
</dbReference>
<dbReference type="EMBL" id="NOII01000001">
    <property type="protein sequence ID" value="OYD59830.1"/>
    <property type="molecule type" value="Genomic_DNA"/>
</dbReference>
<dbReference type="InterPro" id="IPR003709">
    <property type="entry name" value="VanY-like_core_dom"/>
</dbReference>
<accession>A0A235FEL3</accession>
<dbReference type="PANTHER" id="PTHR34385">
    <property type="entry name" value="D-ALANYL-D-ALANINE CARBOXYPEPTIDASE"/>
    <property type="match status" value="1"/>
</dbReference>
<organism evidence="3 4">
    <name type="scientific">Fictibacillus aquaticus</name>
    <dbReference type="NCBI Taxonomy" id="2021314"/>
    <lineage>
        <taxon>Bacteria</taxon>
        <taxon>Bacillati</taxon>
        <taxon>Bacillota</taxon>
        <taxon>Bacilli</taxon>
        <taxon>Bacillales</taxon>
        <taxon>Fictibacillaceae</taxon>
        <taxon>Fictibacillus</taxon>
    </lineage>
</organism>
<dbReference type="OrthoDB" id="9792074at2"/>
<sequence>MKKEEKSEQTEKEKPQEENKGGGNGGSMPADPEREPNGDTGTPAEPPQDHHKPPKPDADGETGGTPGQPPETTGETGTGDEAVQVVAQPEIIDVLVNKFYKLPESYEPGNLVYLKVPFIFDGKEEKTMMRQEAATALEAMFAAAKKEGITIKGVSAYRSHETQKALFERYVAQDGYEKARTYSALPGTSEHETGLAIDVTAGDGSCPAQDCFAEKTESKWLEKHAAEYGFIIRYPEGKEKITGYKYEPWHLRYVGKQTAAAVASKNITLEEYFNAVPVSN</sequence>
<dbReference type="InterPro" id="IPR058193">
    <property type="entry name" value="VanY/YodJ_core_dom"/>
</dbReference>
<dbReference type="CDD" id="cd14852">
    <property type="entry name" value="LD-carboxypeptidase"/>
    <property type="match status" value="1"/>
</dbReference>
<evidence type="ECO:0000259" key="2">
    <source>
        <dbReference type="Pfam" id="PF02557"/>
    </source>
</evidence>
<dbReference type="SUPFAM" id="SSF55166">
    <property type="entry name" value="Hedgehog/DD-peptidase"/>
    <property type="match status" value="1"/>
</dbReference>
<dbReference type="Pfam" id="PF02557">
    <property type="entry name" value="VanY"/>
    <property type="match status" value="1"/>
</dbReference>
<dbReference type="InterPro" id="IPR052179">
    <property type="entry name" value="DD-CPase-like"/>
</dbReference>
<feature type="domain" description="D-alanyl-D-alanine carboxypeptidase-like core" evidence="2">
    <location>
        <begin position="128"/>
        <end position="256"/>
    </location>
</feature>
<dbReference type="GO" id="GO:0006508">
    <property type="term" value="P:proteolysis"/>
    <property type="evidence" value="ECO:0007669"/>
    <property type="project" value="InterPro"/>
</dbReference>
<feature type="region of interest" description="Disordered" evidence="1">
    <location>
        <begin position="1"/>
        <end position="78"/>
    </location>
</feature>
<gene>
    <name evidence="3" type="ORF">CGZ90_05090</name>
</gene>
<proteinExistence type="predicted"/>
<dbReference type="PANTHER" id="PTHR34385:SF1">
    <property type="entry name" value="PEPTIDOGLYCAN L-ALANYL-D-GLUTAMATE ENDOPEPTIDASE CWLK"/>
    <property type="match status" value="1"/>
</dbReference>
<protein>
    <submittedName>
        <fullName evidence="3">Peptidase M15</fullName>
    </submittedName>
</protein>
<keyword evidence="4" id="KW-1185">Reference proteome</keyword>
<dbReference type="Proteomes" id="UP000215059">
    <property type="component" value="Unassembled WGS sequence"/>
</dbReference>